<evidence type="ECO:0000256" key="9">
    <source>
        <dbReference type="ARBA" id="ARBA00034808"/>
    </source>
</evidence>
<evidence type="ECO:0000256" key="1">
    <source>
        <dbReference type="ARBA" id="ARBA00009922"/>
    </source>
</evidence>
<dbReference type="Gene3D" id="3.40.50.300">
    <property type="entry name" value="P-loop containing nucleotide triphosphate hydrolases"/>
    <property type="match status" value="2"/>
</dbReference>
<dbReference type="Pfam" id="PF00580">
    <property type="entry name" value="UvrD-helicase"/>
    <property type="match status" value="1"/>
</dbReference>
<feature type="region of interest" description="Disordered" evidence="12">
    <location>
        <begin position="708"/>
        <end position="731"/>
    </location>
</feature>
<dbReference type="GO" id="GO:0003677">
    <property type="term" value="F:DNA binding"/>
    <property type="evidence" value="ECO:0007669"/>
    <property type="project" value="UniProtKB-KW"/>
</dbReference>
<dbReference type="AlphaFoldDB" id="A0A4Q0U9U2"/>
<dbReference type="Gene3D" id="1.10.10.160">
    <property type="match status" value="1"/>
</dbReference>
<dbReference type="EMBL" id="DYXT01000047">
    <property type="protein sequence ID" value="HJE39907.1"/>
    <property type="molecule type" value="Genomic_DNA"/>
</dbReference>
<dbReference type="GO" id="GO:0033202">
    <property type="term" value="C:DNA helicase complex"/>
    <property type="evidence" value="ECO:0007669"/>
    <property type="project" value="TreeGrafter"/>
</dbReference>
<dbReference type="PROSITE" id="PS51198">
    <property type="entry name" value="UVRD_HELICASE_ATP_BIND"/>
    <property type="match status" value="1"/>
</dbReference>
<dbReference type="GO" id="GO:0016787">
    <property type="term" value="F:hydrolase activity"/>
    <property type="evidence" value="ECO:0007669"/>
    <property type="project" value="UniProtKB-UniRule"/>
</dbReference>
<dbReference type="PANTHER" id="PTHR11070">
    <property type="entry name" value="UVRD / RECB / PCRA DNA HELICASE FAMILY MEMBER"/>
    <property type="match status" value="1"/>
</dbReference>
<evidence type="ECO:0000256" key="12">
    <source>
        <dbReference type="SAM" id="MobiDB-lite"/>
    </source>
</evidence>
<evidence type="ECO:0000256" key="4">
    <source>
        <dbReference type="ARBA" id="ARBA00022806"/>
    </source>
</evidence>
<dbReference type="Gene3D" id="1.10.486.10">
    <property type="entry name" value="PCRA, domain 4"/>
    <property type="match status" value="1"/>
</dbReference>
<keyword evidence="3" id="KW-0378">Hydrolase</keyword>
<comment type="catalytic activity">
    <reaction evidence="11">
        <text>ATP + H2O = ADP + phosphate + H(+)</text>
        <dbReference type="Rhea" id="RHEA:13065"/>
        <dbReference type="ChEBI" id="CHEBI:15377"/>
        <dbReference type="ChEBI" id="CHEBI:15378"/>
        <dbReference type="ChEBI" id="CHEBI:30616"/>
        <dbReference type="ChEBI" id="CHEBI:43474"/>
        <dbReference type="ChEBI" id="CHEBI:456216"/>
        <dbReference type="EC" id="5.6.2.4"/>
    </reaction>
</comment>
<dbReference type="InterPro" id="IPR014017">
    <property type="entry name" value="DNA_helicase_UvrD-like_C"/>
</dbReference>
<keyword evidence="5" id="KW-0067">ATP-binding</keyword>
<comment type="caution">
    <text evidence="13">The sequence shown here is derived from an EMBL/GenBank/DDBJ whole genome shotgun (WGS) entry which is preliminary data.</text>
</comment>
<evidence type="ECO:0000256" key="11">
    <source>
        <dbReference type="ARBA" id="ARBA00048988"/>
    </source>
</evidence>
<dbReference type="PANTHER" id="PTHR11070:SF2">
    <property type="entry name" value="ATP-DEPENDENT DNA HELICASE SRS2"/>
    <property type="match status" value="1"/>
</dbReference>
<dbReference type="EC" id="5.6.2.4" evidence="9"/>
<feature type="compositionally biased region" description="Low complexity" evidence="12">
    <location>
        <begin position="717"/>
        <end position="731"/>
    </location>
</feature>
<dbReference type="InterPro" id="IPR000212">
    <property type="entry name" value="DNA_helicase_UvrD/REP"/>
</dbReference>
<dbReference type="Proteomes" id="UP000711407">
    <property type="component" value="Unassembled WGS sequence"/>
</dbReference>
<dbReference type="Pfam" id="PF21196">
    <property type="entry name" value="PcrA_UvrD_tudor"/>
    <property type="match status" value="1"/>
</dbReference>
<evidence type="ECO:0000256" key="10">
    <source>
        <dbReference type="ARBA" id="ARBA00034923"/>
    </source>
</evidence>
<evidence type="ECO:0000256" key="6">
    <source>
        <dbReference type="ARBA" id="ARBA00023125"/>
    </source>
</evidence>
<keyword evidence="7" id="KW-0413">Isomerase</keyword>
<dbReference type="GO" id="GO:0000725">
    <property type="term" value="P:recombinational repair"/>
    <property type="evidence" value="ECO:0007669"/>
    <property type="project" value="TreeGrafter"/>
</dbReference>
<sequence length="788" mass="88506">MDNSYLDELNDQQRAAVVYTDGPQLVIAGAGSGKTRVLTYKILHLLAHGVEPWRILALTFTNKAAREMRERIEVLVGHEAASRLWMGTFHSIFARILRIHADKIGFKSSYTIYDTADSKALVKTIIKDMQLDEKVYKASTVANAISWAKNSLISPEAYAANAELMAADRRARRPLIHEIYAAYRNRCIVASAMDFDDLLYYTNLLLRDNPEIRNHYAEFFRYVLVDEYQDTNFAQHLIVSQLCGECGRLMVVGDDAQSIYSFRGANIANILNLNRTYKNLRIFKLEENYRSTQTIINAANSLIDKNEGQIPKKVFSRNDKGDRIELVQAYSDYEEGFLVANRVAQVKLTRHDSYDDFAILYRTNSQSRILEEALRKQSIPYRIYGGQSFYQRKEVKDAVSYFRLTVNPDDDEALRRVINVPARGIGDTTLAKLTRAAIDNGVSLWHVITHLDTIDTGLNNGTRRKLQGFRELLEKFIDSRSTADAAALAQLIISETGMISQLQGDRTPESISRIENLQELVNGARQFVKMHTEEGNEDIGMEYFLSEVSLATDQDKNDDDDSAKVTLMTVHAAKGLEFANVFIVGVEEDLFPNSMSAANAEEIEEERRLLYVAITRAKRFCMISYASSRFRNGMTAMCSPSRFIRDIDPRYLKPVTGTSVTGRTMFNPVERYRDSYHSSVGKPGGMAASKRVGGGSVPLSNYHGNVTPGGFSRTVTSQSSNGSASSAGGASLHDSSELAVGMAIEHQIFGRGIIEEIDRSQPDHRIRVTFDNTGQKVLMLKFARFKIV</sequence>
<evidence type="ECO:0000256" key="3">
    <source>
        <dbReference type="ARBA" id="ARBA00022801"/>
    </source>
</evidence>
<proteinExistence type="inferred from homology"/>
<keyword evidence="2" id="KW-0547">Nucleotide-binding</keyword>
<keyword evidence="4" id="KW-0347">Helicase</keyword>
<evidence type="ECO:0000256" key="2">
    <source>
        <dbReference type="ARBA" id="ARBA00022741"/>
    </source>
</evidence>
<protein>
    <recommendedName>
        <fullName evidence="9">DNA 3'-5' helicase</fullName>
        <ecNumber evidence="9">5.6.2.4</ecNumber>
    </recommendedName>
    <alternativeName>
        <fullName evidence="10">DNA 3'-5' helicase II</fullName>
    </alternativeName>
</protein>
<evidence type="ECO:0000313" key="13">
    <source>
        <dbReference type="EMBL" id="HJE39907.1"/>
    </source>
</evidence>
<dbReference type="InterPro" id="IPR027417">
    <property type="entry name" value="P-loop_NTPase"/>
</dbReference>
<dbReference type="PROSITE" id="PS51217">
    <property type="entry name" value="UVRD_HELICASE_CTER"/>
    <property type="match status" value="1"/>
</dbReference>
<dbReference type="SUPFAM" id="SSF52540">
    <property type="entry name" value="P-loop containing nucleoside triphosphate hydrolases"/>
    <property type="match status" value="1"/>
</dbReference>
<reference evidence="13" key="1">
    <citation type="journal article" date="2021" name="PeerJ">
        <title>Extensive microbial diversity within the chicken gut microbiome revealed by metagenomics and culture.</title>
        <authorList>
            <person name="Gilroy R."/>
            <person name="Ravi A."/>
            <person name="Getino M."/>
            <person name="Pursley I."/>
            <person name="Horton D.L."/>
            <person name="Alikhan N.F."/>
            <person name="Baker D."/>
            <person name="Gharbi K."/>
            <person name="Hall N."/>
            <person name="Watson M."/>
            <person name="Adriaenssens E.M."/>
            <person name="Foster-Nyarko E."/>
            <person name="Jarju S."/>
            <person name="Secka A."/>
            <person name="Antonio M."/>
            <person name="Oren A."/>
            <person name="Chaudhuri R.R."/>
            <person name="La Ragione R."/>
            <person name="Hildebrand F."/>
            <person name="Pallen M.J."/>
        </authorList>
    </citation>
    <scope>NUCLEOTIDE SEQUENCE</scope>
    <source>
        <strain evidence="13">4100</strain>
    </source>
</reference>
<comment type="similarity">
    <text evidence="1">Belongs to the helicase family. UvrD subfamily.</text>
</comment>
<dbReference type="CDD" id="cd17932">
    <property type="entry name" value="DEXQc_UvrD"/>
    <property type="match status" value="1"/>
</dbReference>
<dbReference type="GO" id="GO:0005524">
    <property type="term" value="F:ATP binding"/>
    <property type="evidence" value="ECO:0007669"/>
    <property type="project" value="UniProtKB-UniRule"/>
</dbReference>
<dbReference type="GO" id="GO:0043138">
    <property type="term" value="F:3'-5' DNA helicase activity"/>
    <property type="evidence" value="ECO:0007669"/>
    <property type="project" value="UniProtKB-EC"/>
</dbReference>
<dbReference type="Pfam" id="PF13361">
    <property type="entry name" value="UvrD_C"/>
    <property type="match status" value="1"/>
</dbReference>
<name>A0A4Q0U9U2_9BACT</name>
<accession>A0A4Q0U9U2</accession>
<keyword evidence="6" id="KW-0238">DNA-binding</keyword>
<evidence type="ECO:0000256" key="5">
    <source>
        <dbReference type="ARBA" id="ARBA00022840"/>
    </source>
</evidence>
<evidence type="ECO:0000313" key="14">
    <source>
        <dbReference type="Proteomes" id="UP000711407"/>
    </source>
</evidence>
<gene>
    <name evidence="13" type="ORF">K8V47_09145</name>
</gene>
<organism evidence="13 14">
    <name type="scientific">Candidatus Amulumruptor caecigallinarius</name>
    <dbReference type="NCBI Taxonomy" id="2109911"/>
    <lineage>
        <taxon>Bacteria</taxon>
        <taxon>Pseudomonadati</taxon>
        <taxon>Bacteroidota</taxon>
        <taxon>Bacteroidia</taxon>
        <taxon>Bacteroidales</taxon>
        <taxon>Muribaculaceae</taxon>
        <taxon>Candidatus Amulumruptor</taxon>
    </lineage>
</organism>
<evidence type="ECO:0000256" key="8">
    <source>
        <dbReference type="ARBA" id="ARBA00034617"/>
    </source>
</evidence>
<dbReference type="InterPro" id="IPR014016">
    <property type="entry name" value="UvrD-like_ATP-bd"/>
</dbReference>
<dbReference type="InterPro" id="IPR013986">
    <property type="entry name" value="DExx_box_DNA_helicase_dom_sf"/>
</dbReference>
<evidence type="ECO:0000256" key="7">
    <source>
        <dbReference type="ARBA" id="ARBA00023235"/>
    </source>
</evidence>
<dbReference type="GO" id="GO:0005829">
    <property type="term" value="C:cytosol"/>
    <property type="evidence" value="ECO:0007669"/>
    <property type="project" value="TreeGrafter"/>
</dbReference>
<comment type="catalytic activity">
    <reaction evidence="8">
        <text>Couples ATP hydrolysis with the unwinding of duplex DNA by translocating in the 3'-5' direction.</text>
        <dbReference type="EC" id="5.6.2.4"/>
    </reaction>
</comment>
<reference evidence="13" key="2">
    <citation type="submission" date="2021-09" db="EMBL/GenBank/DDBJ databases">
        <authorList>
            <person name="Gilroy R."/>
        </authorList>
    </citation>
    <scope>NUCLEOTIDE SEQUENCE</scope>
    <source>
        <strain evidence="13">4100</strain>
    </source>
</reference>